<keyword evidence="7" id="KW-1185">Reference proteome</keyword>
<evidence type="ECO:0000256" key="4">
    <source>
        <dbReference type="SAM" id="MobiDB-lite"/>
    </source>
</evidence>
<evidence type="ECO:0000256" key="2">
    <source>
        <dbReference type="ARBA" id="ARBA00022452"/>
    </source>
</evidence>
<accession>A0ABU7GE45</accession>
<keyword evidence="2" id="KW-1134">Transmembrane beta strand</keyword>
<dbReference type="PANTHER" id="PTHR12815">
    <property type="entry name" value="SORTING AND ASSEMBLY MACHINERY SAMM50 PROTEIN FAMILY MEMBER"/>
    <property type="match status" value="1"/>
</dbReference>
<reference evidence="6 7" key="1">
    <citation type="submission" date="2024-01" db="EMBL/GenBank/DDBJ databases">
        <title>The genome sequence of Erythrobacteraceae sp. strain 1XM1-14.</title>
        <authorList>
            <person name="Liu Y."/>
        </authorList>
    </citation>
    <scope>NUCLEOTIDE SEQUENCE [LARGE SCALE GENOMIC DNA]</scope>
    <source>
        <strain evidence="6 7">1XM1-14</strain>
    </source>
</reference>
<dbReference type="InterPro" id="IPR039910">
    <property type="entry name" value="D15-like"/>
</dbReference>
<protein>
    <submittedName>
        <fullName evidence="6">BamA/TamA family outer membrane protein</fullName>
    </submittedName>
</protein>
<evidence type="ECO:0000313" key="6">
    <source>
        <dbReference type="EMBL" id="MEE1877363.1"/>
    </source>
</evidence>
<keyword evidence="2" id="KW-0812">Transmembrane</keyword>
<dbReference type="Pfam" id="PF01103">
    <property type="entry name" value="Omp85"/>
    <property type="match status" value="1"/>
</dbReference>
<dbReference type="Gene3D" id="3.10.20.310">
    <property type="entry name" value="membrane protein fhac"/>
    <property type="match status" value="1"/>
</dbReference>
<name>A0ABU7GE45_9SPHN</name>
<dbReference type="EMBL" id="JAZDQV010000005">
    <property type="protein sequence ID" value="MEE1877363.1"/>
    <property type="molecule type" value="Genomic_DNA"/>
</dbReference>
<sequence>MCLLAQPLGLAAQEPPASPQLEDLIPETAVEQPEQWATEATDASTTEAGQQDEASEVPFAELDIPEPGSPELDFDATAETEVVDAAGGPPPFAGIAELQLPPAPELENVRIDAGLELTFPVDREAFPDRNAFISRFRQLRDAEQIGNGADNVALRAARIRADRELLERQLRAYGYYDARVTRNLDEQAAAAEAAGENPVVRFAILPGLRYRFGAIDLGQLDTAPDYPGLRATFAIVTGDPLLADRIVERRNALATALGETGYPFSRLSETQLLIDHERSEGDLTLTVEPGGKYVFGEVTSSQPDFLSSKHLARIARFEPGDLYQRSLEQDLRQAIQATGVVSSVTITPREISPPVDGQPGELAMDVAIEKGKLRTIAGAIGYGSEDGVKVEASWEHRNLFPPEGALRVRGILGTRERLAGVGFRRNNFRGRDQLLTLDAYTSDIRTEAVEARTLGLRGAFERYSNLLFQKPFSWQVGVETIFTDERNRVIGGIPRERQEYLVGSLFGRGTIDQSDSLLDPTHGFRVTAFLAPEISRTLGDDTTYLRGQLDASVYQPVGKGLTLAARGRFATIQGAKTYQVAPSRRLYSGGGSSVRGYAYQAVGPRNDFGEPTGGRSQVEFSAEARIDTGLMGGAVQVVPFFDLGAVSIDPTPDFRFVNYGVGLGVRYKTGFGPIRVDLGIPLNRNPMFDSSFAVYVSLGQAF</sequence>
<evidence type="ECO:0000313" key="7">
    <source>
        <dbReference type="Proteomes" id="UP001343492"/>
    </source>
</evidence>
<gene>
    <name evidence="6" type="ORF">VRS74_06650</name>
</gene>
<evidence type="ECO:0000259" key="5">
    <source>
        <dbReference type="Pfam" id="PF01103"/>
    </source>
</evidence>
<dbReference type="Gene3D" id="2.40.160.50">
    <property type="entry name" value="membrane protein fhac: a member of the omp85/tpsb transporter family"/>
    <property type="match status" value="1"/>
</dbReference>
<feature type="region of interest" description="Disordered" evidence="4">
    <location>
        <begin position="1"/>
        <end position="56"/>
    </location>
</feature>
<keyword evidence="3" id="KW-0472">Membrane</keyword>
<feature type="compositionally biased region" description="Low complexity" evidence="4">
    <location>
        <begin position="37"/>
        <end position="48"/>
    </location>
</feature>
<evidence type="ECO:0000256" key="3">
    <source>
        <dbReference type="ARBA" id="ARBA00023136"/>
    </source>
</evidence>
<dbReference type="PANTHER" id="PTHR12815:SF42">
    <property type="entry name" value="BACTERIAL SURFACE ANTIGEN (D15) DOMAIN-CONTAINING PROTEIN"/>
    <property type="match status" value="1"/>
</dbReference>
<dbReference type="Proteomes" id="UP001343492">
    <property type="component" value="Unassembled WGS sequence"/>
</dbReference>
<evidence type="ECO:0000256" key="1">
    <source>
        <dbReference type="ARBA" id="ARBA00004370"/>
    </source>
</evidence>
<proteinExistence type="predicted"/>
<comment type="caution">
    <text evidence="6">The sequence shown here is derived from an EMBL/GenBank/DDBJ whole genome shotgun (WGS) entry which is preliminary data.</text>
</comment>
<feature type="domain" description="Bacterial surface antigen (D15)" evidence="5">
    <location>
        <begin position="406"/>
        <end position="702"/>
    </location>
</feature>
<comment type="subcellular location">
    <subcellularLocation>
        <location evidence="1">Membrane</location>
    </subcellularLocation>
</comment>
<dbReference type="InterPro" id="IPR000184">
    <property type="entry name" value="Bac_surfAg_D15"/>
</dbReference>
<organism evidence="6 7">
    <name type="scientific">Altererythrobacter litoralis</name>
    <dbReference type="NCBI Taxonomy" id="3113904"/>
    <lineage>
        <taxon>Bacteria</taxon>
        <taxon>Pseudomonadati</taxon>
        <taxon>Pseudomonadota</taxon>
        <taxon>Alphaproteobacteria</taxon>
        <taxon>Sphingomonadales</taxon>
        <taxon>Erythrobacteraceae</taxon>
        <taxon>Altererythrobacter</taxon>
    </lineage>
</organism>
<dbReference type="RefSeq" id="WP_354144468.1">
    <property type="nucleotide sequence ID" value="NZ_JAZDQV010000005.1"/>
</dbReference>